<dbReference type="Gene3D" id="3.40.50.300">
    <property type="entry name" value="P-loop containing nucleotide triphosphate hydrolases"/>
    <property type="match status" value="1"/>
</dbReference>
<dbReference type="InterPro" id="IPR027417">
    <property type="entry name" value="P-loop_NTPase"/>
</dbReference>
<reference evidence="2" key="1">
    <citation type="journal article" date="2019" name="Int. J. Syst. Evol. Microbiol.">
        <title>The Global Catalogue of Microorganisms (GCM) 10K type strain sequencing project: providing services to taxonomists for standard genome sequencing and annotation.</title>
        <authorList>
            <consortium name="The Broad Institute Genomics Platform"/>
            <consortium name="The Broad Institute Genome Sequencing Center for Infectious Disease"/>
            <person name="Wu L."/>
            <person name="Ma J."/>
        </authorList>
    </citation>
    <scope>NUCLEOTIDE SEQUENCE [LARGE SCALE GENOMIC DNA]</scope>
    <source>
        <strain evidence="2">KCTC 52141</strain>
    </source>
</reference>
<gene>
    <name evidence="1" type="ORF">ACFOEB_08945</name>
</gene>
<sequence>MNNAPSFPQQHSTQTASTNAGLTELVLAQGAASSWSMILPMVAHLCRQDSQRWLTWVTSEPLPAELLISFGIDPLRLRQVHCRDSDQQLWVTWDALELGNSHTVIASPGALSQGQERYLEQAAYAGNSQALILRYR</sequence>
<dbReference type="RefSeq" id="WP_339615487.1">
    <property type="nucleotide sequence ID" value="NZ_AP031500.1"/>
</dbReference>
<comment type="caution">
    <text evidence="1">The sequence shown here is derived from an EMBL/GenBank/DDBJ whole genome shotgun (WGS) entry which is preliminary data.</text>
</comment>
<evidence type="ECO:0000313" key="1">
    <source>
        <dbReference type="EMBL" id="MFC3155325.1"/>
    </source>
</evidence>
<evidence type="ECO:0008006" key="3">
    <source>
        <dbReference type="Google" id="ProtNLM"/>
    </source>
</evidence>
<accession>A0ABV7HN80</accession>
<evidence type="ECO:0000313" key="2">
    <source>
        <dbReference type="Proteomes" id="UP001595548"/>
    </source>
</evidence>
<protein>
    <recommendedName>
        <fullName evidence="3">SOS cell division inhibitor SulA</fullName>
    </recommendedName>
</protein>
<dbReference type="Proteomes" id="UP001595548">
    <property type="component" value="Unassembled WGS sequence"/>
</dbReference>
<dbReference type="SUPFAM" id="SSF52540">
    <property type="entry name" value="P-loop containing nucleoside triphosphate hydrolases"/>
    <property type="match status" value="1"/>
</dbReference>
<keyword evidence="2" id="KW-1185">Reference proteome</keyword>
<organism evidence="1 2">
    <name type="scientific">Gilvimarinus japonicus</name>
    <dbReference type="NCBI Taxonomy" id="1796469"/>
    <lineage>
        <taxon>Bacteria</taxon>
        <taxon>Pseudomonadati</taxon>
        <taxon>Pseudomonadota</taxon>
        <taxon>Gammaproteobacteria</taxon>
        <taxon>Cellvibrionales</taxon>
        <taxon>Cellvibrionaceae</taxon>
        <taxon>Gilvimarinus</taxon>
    </lineage>
</organism>
<name>A0ABV7HN80_9GAMM</name>
<proteinExistence type="predicted"/>
<dbReference type="EMBL" id="JBHRTL010000006">
    <property type="protein sequence ID" value="MFC3155325.1"/>
    <property type="molecule type" value="Genomic_DNA"/>
</dbReference>